<dbReference type="EMBL" id="JANHOG010001197">
    <property type="protein sequence ID" value="KAJ3541576.1"/>
    <property type="molecule type" value="Genomic_DNA"/>
</dbReference>
<name>A0ACC1SKN5_9APHY</name>
<gene>
    <name evidence="1" type="ORF">NM688_g6066</name>
</gene>
<protein>
    <submittedName>
        <fullName evidence="1">Uncharacterized protein</fullName>
    </submittedName>
</protein>
<evidence type="ECO:0000313" key="2">
    <source>
        <dbReference type="Proteomes" id="UP001148662"/>
    </source>
</evidence>
<accession>A0ACC1SKN5</accession>
<sequence length="585" mass="65643">MPPKSKSSLTAIVARGRQLSTAPQRRRMPVNRTNSDADSRTSSTRATRFSSDSSQGSNRRAVSPQSEVPESQDLAMNTSYGDFEDEDPAEDEFLEVDMRTDDEVYRDTVLTALRKDMGYTHPRDRGELINEIAKSARFIPRVAGPFMDIFNMMMDGIALLNRHDPEDMNFILRFGKKSTTDRMVAAQAFENLMELLPAVNKNIRYISQGGTDFLSKFCRFVSFNYRAARQEDSCKLKEYVVTLLGSPPKGVSAIKPMGPKSERGFNHVQSARMLCPRILLSMFDANPKRFMEMVKNGKLVITADAFPTFMYDEQEEFDEKNIQKGFCRSQLMLKAYRSRFTGPRSSDKETPGLIHSGKKSIAEVNNMHEVTPKSVAYIATQTHMALGTLEQFDYEEGKFSYVEFFNMIHALLGDKEDPWAVETMQWWNQWVFGTNTKNTKDTEKNAGSTEGVTIIKSMAEMFHEQCIARKCEVIRDKAKSGAGRLNASITESGSTGEDGREDQGGPSTSGGDTTEGAAESRAPDEGSADITSRNQGKKRTCADSEEGEKLVEGPKTKKRKLKTVVMEMEVSDDEDDEEIEEVRAE</sequence>
<evidence type="ECO:0000313" key="1">
    <source>
        <dbReference type="EMBL" id="KAJ3541576.1"/>
    </source>
</evidence>
<comment type="caution">
    <text evidence="1">The sequence shown here is derived from an EMBL/GenBank/DDBJ whole genome shotgun (WGS) entry which is preliminary data.</text>
</comment>
<dbReference type="Proteomes" id="UP001148662">
    <property type="component" value="Unassembled WGS sequence"/>
</dbReference>
<keyword evidence="2" id="KW-1185">Reference proteome</keyword>
<organism evidence="1 2">
    <name type="scientific">Phlebia brevispora</name>
    <dbReference type="NCBI Taxonomy" id="194682"/>
    <lineage>
        <taxon>Eukaryota</taxon>
        <taxon>Fungi</taxon>
        <taxon>Dikarya</taxon>
        <taxon>Basidiomycota</taxon>
        <taxon>Agaricomycotina</taxon>
        <taxon>Agaricomycetes</taxon>
        <taxon>Polyporales</taxon>
        <taxon>Meruliaceae</taxon>
        <taxon>Phlebia</taxon>
    </lineage>
</organism>
<reference evidence="1" key="1">
    <citation type="submission" date="2022-07" db="EMBL/GenBank/DDBJ databases">
        <title>Genome Sequence of Phlebia brevispora.</title>
        <authorList>
            <person name="Buettner E."/>
        </authorList>
    </citation>
    <scope>NUCLEOTIDE SEQUENCE</scope>
    <source>
        <strain evidence="1">MPL23</strain>
    </source>
</reference>
<proteinExistence type="predicted"/>